<evidence type="ECO:0000313" key="2">
    <source>
        <dbReference type="Proteomes" id="UP001189429"/>
    </source>
</evidence>
<feature type="non-terminal residue" evidence="1">
    <location>
        <position position="1"/>
    </location>
</feature>
<sequence>MINDLKSVSQRLFDNTEWLARCLSGSKEPPPGDDDAATDAYDMIIADARAKTPMRPFIKEYVINEIELLPGATGAHRRMRTRFQNLAEAIGQAQPPLFRHSGTNVVLKLQLDYARMVSLIGNHGGQKLTRGAKRAAFGKDCADVSAPRCHPRLASAALQSIGVDARASCPTMTRVCEHCKARRAFLAEHYFVGPDNAQVELAEAFYGLCSDIADGAGRILNGPSHRERMAWHRDRPSPKFSRIAACSVTGRTARWRDCAAAPPSGIHGVVLDFDGALLRVTTLAQELGLLRVVQEIRRTSGFECALKARPQMDAPRWSGGSAPRSGRVAVERIAPLAGDGGNCVLSVADWIEPRRSPTVDDDFGGNEFGRTIADLNAEMSHSSHRGPSAIPQCVRVPLQEAFGAAGKRAHRVLELAEGGGPGHCVGVLFAAEGGVALFCPDAKGCALAGELARLCEGLSPVWHRYEISPLGQLGAALDGPDCRLEGKGTGGVPRLEPAAALFR</sequence>
<feature type="non-terminal residue" evidence="1">
    <location>
        <position position="503"/>
    </location>
</feature>
<accession>A0ABN9XEZ9</accession>
<organism evidence="1 2">
    <name type="scientific">Prorocentrum cordatum</name>
    <dbReference type="NCBI Taxonomy" id="2364126"/>
    <lineage>
        <taxon>Eukaryota</taxon>
        <taxon>Sar</taxon>
        <taxon>Alveolata</taxon>
        <taxon>Dinophyceae</taxon>
        <taxon>Prorocentrales</taxon>
        <taxon>Prorocentraceae</taxon>
        <taxon>Prorocentrum</taxon>
    </lineage>
</organism>
<evidence type="ECO:0000313" key="1">
    <source>
        <dbReference type="EMBL" id="CAK0898226.1"/>
    </source>
</evidence>
<proteinExistence type="predicted"/>
<dbReference type="Proteomes" id="UP001189429">
    <property type="component" value="Unassembled WGS sequence"/>
</dbReference>
<protein>
    <submittedName>
        <fullName evidence="1">Uncharacterized protein</fullName>
    </submittedName>
</protein>
<gene>
    <name evidence="1" type="ORF">PCOR1329_LOCUS76152</name>
</gene>
<comment type="caution">
    <text evidence="1">The sequence shown here is derived from an EMBL/GenBank/DDBJ whole genome shotgun (WGS) entry which is preliminary data.</text>
</comment>
<reference evidence="1" key="1">
    <citation type="submission" date="2023-10" db="EMBL/GenBank/DDBJ databases">
        <authorList>
            <person name="Chen Y."/>
            <person name="Shah S."/>
            <person name="Dougan E. K."/>
            <person name="Thang M."/>
            <person name="Chan C."/>
        </authorList>
    </citation>
    <scope>NUCLEOTIDE SEQUENCE [LARGE SCALE GENOMIC DNA]</scope>
</reference>
<dbReference type="EMBL" id="CAUYUJ010020445">
    <property type="protein sequence ID" value="CAK0898226.1"/>
    <property type="molecule type" value="Genomic_DNA"/>
</dbReference>
<keyword evidence="2" id="KW-1185">Reference proteome</keyword>
<name>A0ABN9XEZ9_9DINO</name>